<keyword evidence="2" id="KW-1185">Reference proteome</keyword>
<protein>
    <submittedName>
        <fullName evidence="1">Tubulin alpha-1 chain</fullName>
    </submittedName>
</protein>
<organism evidence="1 2">
    <name type="scientific">Platanthera zijinensis</name>
    <dbReference type="NCBI Taxonomy" id="2320716"/>
    <lineage>
        <taxon>Eukaryota</taxon>
        <taxon>Viridiplantae</taxon>
        <taxon>Streptophyta</taxon>
        <taxon>Embryophyta</taxon>
        <taxon>Tracheophyta</taxon>
        <taxon>Spermatophyta</taxon>
        <taxon>Magnoliopsida</taxon>
        <taxon>Liliopsida</taxon>
        <taxon>Asparagales</taxon>
        <taxon>Orchidaceae</taxon>
        <taxon>Orchidoideae</taxon>
        <taxon>Orchideae</taxon>
        <taxon>Orchidinae</taxon>
        <taxon>Platanthera</taxon>
    </lineage>
</organism>
<dbReference type="AlphaFoldDB" id="A0AAP0G0H0"/>
<evidence type="ECO:0000313" key="2">
    <source>
        <dbReference type="Proteomes" id="UP001418222"/>
    </source>
</evidence>
<dbReference type="Proteomes" id="UP001418222">
    <property type="component" value="Unassembled WGS sequence"/>
</dbReference>
<gene>
    <name evidence="1" type="primary">TUBA1</name>
    <name evidence="1" type="ORF">KSP39_PZI016389</name>
</gene>
<sequence>MVGFSCYLCREQIEFNLAVFRKLFSYKATPDGVAFLGGTLIKVHKVVNKHHKCMTKIVFIKGDLGNIPLSPQQKVEECLAMTPSFINSFSKRISKSPTSAKASNLSCPSSPVKRFLKLSLSSLQVFTAVLEPYNSVLSMHSLLEHTDDSGSENLSKISGGKTPDQKSSVVFEHLIKSSLVPRTPDQPFLQWIPTKGGRRVDVPRFLGNHYSSLIVSVSELRSTFSPESVEWRSTITRETSNGDRRFPKTLT</sequence>
<dbReference type="EMBL" id="JBBWWQ010000014">
    <property type="protein sequence ID" value="KAK8930848.1"/>
    <property type="molecule type" value="Genomic_DNA"/>
</dbReference>
<name>A0AAP0G0H0_9ASPA</name>
<comment type="caution">
    <text evidence="1">The sequence shown here is derived from an EMBL/GenBank/DDBJ whole genome shotgun (WGS) entry which is preliminary data.</text>
</comment>
<proteinExistence type="predicted"/>
<accession>A0AAP0G0H0</accession>
<reference evidence="1 2" key="1">
    <citation type="journal article" date="2022" name="Nat. Plants">
        <title>Genomes of leafy and leafless Platanthera orchids illuminate the evolution of mycoheterotrophy.</title>
        <authorList>
            <person name="Li M.H."/>
            <person name="Liu K.W."/>
            <person name="Li Z."/>
            <person name="Lu H.C."/>
            <person name="Ye Q.L."/>
            <person name="Zhang D."/>
            <person name="Wang J.Y."/>
            <person name="Li Y.F."/>
            <person name="Zhong Z.M."/>
            <person name="Liu X."/>
            <person name="Yu X."/>
            <person name="Liu D.K."/>
            <person name="Tu X.D."/>
            <person name="Liu B."/>
            <person name="Hao Y."/>
            <person name="Liao X.Y."/>
            <person name="Jiang Y.T."/>
            <person name="Sun W.H."/>
            <person name="Chen J."/>
            <person name="Chen Y.Q."/>
            <person name="Ai Y."/>
            <person name="Zhai J.W."/>
            <person name="Wu S.S."/>
            <person name="Zhou Z."/>
            <person name="Hsiao Y.Y."/>
            <person name="Wu W.L."/>
            <person name="Chen Y.Y."/>
            <person name="Lin Y.F."/>
            <person name="Hsu J.L."/>
            <person name="Li C.Y."/>
            <person name="Wang Z.W."/>
            <person name="Zhao X."/>
            <person name="Zhong W.Y."/>
            <person name="Ma X.K."/>
            <person name="Ma L."/>
            <person name="Huang J."/>
            <person name="Chen G.Z."/>
            <person name="Huang M.Z."/>
            <person name="Huang L."/>
            <person name="Peng D.H."/>
            <person name="Luo Y.B."/>
            <person name="Zou S.Q."/>
            <person name="Chen S.P."/>
            <person name="Lan S."/>
            <person name="Tsai W.C."/>
            <person name="Van de Peer Y."/>
            <person name="Liu Z.J."/>
        </authorList>
    </citation>
    <scope>NUCLEOTIDE SEQUENCE [LARGE SCALE GENOMIC DNA]</scope>
    <source>
        <strain evidence="1">Lor287</strain>
    </source>
</reference>
<evidence type="ECO:0000313" key="1">
    <source>
        <dbReference type="EMBL" id="KAK8930848.1"/>
    </source>
</evidence>